<dbReference type="EMBL" id="MPOJ01000010">
    <property type="protein sequence ID" value="OOH72898.1"/>
    <property type="molecule type" value="Genomic_DNA"/>
</dbReference>
<dbReference type="RefSeq" id="WP_014960258.1">
    <property type="nucleotide sequence ID" value="NZ_MPOJ01000010.1"/>
</dbReference>
<proteinExistence type="predicted"/>
<organism evidence="2 3">
    <name type="scientific">Leptospirillum ferriphilum</name>
    <dbReference type="NCBI Taxonomy" id="178606"/>
    <lineage>
        <taxon>Bacteria</taxon>
        <taxon>Pseudomonadati</taxon>
        <taxon>Nitrospirota</taxon>
        <taxon>Nitrospiria</taxon>
        <taxon>Nitrospirales</taxon>
        <taxon>Nitrospiraceae</taxon>
        <taxon>Leptospirillum</taxon>
    </lineage>
</organism>
<dbReference type="AlphaFoldDB" id="A0A1V3SVY2"/>
<dbReference type="Pfam" id="PF13175">
    <property type="entry name" value="AAA_15"/>
    <property type="match status" value="1"/>
</dbReference>
<gene>
    <name evidence="2" type="ORF">BOX24_05820</name>
</gene>
<dbReference type="PANTHER" id="PTHR43581:SF4">
    <property type="entry name" value="ATP_GTP PHOSPHATASE"/>
    <property type="match status" value="1"/>
</dbReference>
<reference evidence="2 3" key="1">
    <citation type="submission" date="2016-11" db="EMBL/GenBank/DDBJ databases">
        <title>Comparative genomics of co-occurring bacteria in distinct bioleaching systems unravels niche-specific adaptation.</title>
        <authorList>
            <person name="Zhang X."/>
            <person name="Liu X."/>
            <person name="Yin H."/>
        </authorList>
    </citation>
    <scope>NUCLEOTIDE SEQUENCE [LARGE SCALE GENOMIC DNA]</scope>
    <source>
        <strain evidence="2 3">DX</strain>
    </source>
</reference>
<dbReference type="CDD" id="cd00188">
    <property type="entry name" value="TOPRIM"/>
    <property type="match status" value="1"/>
</dbReference>
<dbReference type="InterPro" id="IPR041685">
    <property type="entry name" value="AAA_GajA/Old/RecF-like"/>
</dbReference>
<feature type="domain" description="Endonuclease GajA/Old nuclease/RecF-like AAA" evidence="1">
    <location>
        <begin position="1"/>
        <end position="416"/>
    </location>
</feature>
<sequence>MHLTHFRITKYRNIQDSGWIALENLTAIVGKNEAGKTALLKALHKFNPFTPEPYNMDREWPRGHRRDRDPNEVVCSARFALTDEEKGALADLTDQKFTDESITVAKNYAGQFEVHFSEGVFPDRLHPNDVDQICETLPEPHPQVGNAFAEVAQACRAEAKRLAYEGRFSEFQDLPKKHKEQLQAAFTAGNPQTQRQRESEFVPSYDNALNAVLGRLNNQPSIHEKAHEFVIDLIPTFIYMSDYRAFTGTALLDQVKQRKDQRKLSMEDETLLMIMSLGGLDLDDEVMKGNSRDREQRQYDLDDASQSLTNLIEGRWKQRKYEIQFRADGQHFYTMVKDDQPGSGLIPLEERSKGFQWFFSFDLLFMHESNGTFKGCVILLDEPGLHLHPDAQTDLLNRMEAYAQENTLVYTTHLPFLLDLRHPERIRILTAGPDGNAYVTDDITLSKPEEKLTLQAALGMKGSQSYLVAQRNLVVEGADDFMILSELSNLLIRSGLEGLLEDVYITAGGGASEAVYIATFMIGQALEVVGLFDSDQAGRDAEEKLRKNWLTRYKGSKGNTLLLGTAVGEAEEHDFALEDLFPEEYYLKKVDDVYKKELAGSEIKKSNLKGSDLLCNRVARALSEAGVSNFNKGSVAKRIKSDLLVMKSADELPPGTKEKAELLIKAINNAFGG</sequence>
<evidence type="ECO:0000259" key="1">
    <source>
        <dbReference type="Pfam" id="PF13175"/>
    </source>
</evidence>
<dbReference type="OMA" id="CLVGKNE"/>
<evidence type="ECO:0000313" key="3">
    <source>
        <dbReference type="Proteomes" id="UP000188586"/>
    </source>
</evidence>
<dbReference type="SUPFAM" id="SSF52540">
    <property type="entry name" value="P-loop containing nucleoside triphosphate hydrolases"/>
    <property type="match status" value="1"/>
</dbReference>
<name>A0A1V3SVY2_9BACT</name>
<dbReference type="CDD" id="cd00267">
    <property type="entry name" value="ABC_ATPase"/>
    <property type="match status" value="1"/>
</dbReference>
<comment type="caution">
    <text evidence="2">The sequence shown here is derived from an EMBL/GenBank/DDBJ whole genome shotgun (WGS) entry which is preliminary data.</text>
</comment>
<evidence type="ECO:0000313" key="2">
    <source>
        <dbReference type="EMBL" id="OOH72898.1"/>
    </source>
</evidence>
<protein>
    <recommendedName>
        <fullName evidence="1">Endonuclease GajA/Old nuclease/RecF-like AAA domain-containing protein</fullName>
    </recommendedName>
</protein>
<dbReference type="InterPro" id="IPR051396">
    <property type="entry name" value="Bact_Antivir_Def_Nuclease"/>
</dbReference>
<dbReference type="PANTHER" id="PTHR43581">
    <property type="entry name" value="ATP/GTP PHOSPHATASE"/>
    <property type="match status" value="1"/>
</dbReference>
<dbReference type="InterPro" id="IPR027417">
    <property type="entry name" value="P-loop_NTPase"/>
</dbReference>
<dbReference type="Proteomes" id="UP000188586">
    <property type="component" value="Unassembled WGS sequence"/>
</dbReference>
<dbReference type="Gene3D" id="3.40.50.300">
    <property type="entry name" value="P-loop containing nucleotide triphosphate hydrolases"/>
    <property type="match status" value="2"/>
</dbReference>
<accession>A0A1V3SVY2</accession>